<dbReference type="GO" id="GO:0006631">
    <property type="term" value="P:fatty acid metabolic process"/>
    <property type="evidence" value="ECO:0007669"/>
    <property type="project" value="UniProtKB-KW"/>
</dbReference>
<dbReference type="PANTHER" id="PTHR12418">
    <property type="entry name" value="ACYL-COENZYME A THIOESTERASE THEM4"/>
    <property type="match status" value="1"/>
</dbReference>
<evidence type="ECO:0008006" key="7">
    <source>
        <dbReference type="Google" id="ProtNLM"/>
    </source>
</evidence>
<dbReference type="GO" id="GO:0016787">
    <property type="term" value="F:hydrolase activity"/>
    <property type="evidence" value="ECO:0007669"/>
    <property type="project" value="UniProtKB-KW"/>
</dbReference>
<evidence type="ECO:0000313" key="6">
    <source>
        <dbReference type="Proteomes" id="UP000198967"/>
    </source>
</evidence>
<keyword evidence="4" id="KW-0443">Lipid metabolism</keyword>
<evidence type="ECO:0000256" key="3">
    <source>
        <dbReference type="ARBA" id="ARBA00022832"/>
    </source>
</evidence>
<dbReference type="Gene3D" id="3.10.129.10">
    <property type="entry name" value="Hotdog Thioesterase"/>
    <property type="match status" value="1"/>
</dbReference>
<dbReference type="EMBL" id="FNBE01000001">
    <property type="protein sequence ID" value="SDE54958.1"/>
    <property type="molecule type" value="Genomic_DNA"/>
</dbReference>
<proteinExistence type="predicted"/>
<keyword evidence="2" id="KW-0378">Hydrolase</keyword>
<evidence type="ECO:0000256" key="1">
    <source>
        <dbReference type="ARBA" id="ARBA00022490"/>
    </source>
</evidence>
<dbReference type="RefSeq" id="WP_218129660.1">
    <property type="nucleotide sequence ID" value="NZ_FNBE01000001.1"/>
</dbReference>
<evidence type="ECO:0000313" key="5">
    <source>
        <dbReference type="EMBL" id="SDE54958.1"/>
    </source>
</evidence>
<keyword evidence="3" id="KW-0276">Fatty acid metabolism</keyword>
<dbReference type="Proteomes" id="UP000198967">
    <property type="component" value="Unassembled WGS sequence"/>
</dbReference>
<dbReference type="STRING" id="366584.SAMN05216377_101142"/>
<evidence type="ECO:0000256" key="2">
    <source>
        <dbReference type="ARBA" id="ARBA00022801"/>
    </source>
</evidence>
<keyword evidence="1" id="KW-0963">Cytoplasm</keyword>
<dbReference type="AlphaFoldDB" id="A0A1G7DU22"/>
<accession>A0A1G7DU22</accession>
<reference evidence="5 6" key="1">
    <citation type="submission" date="2016-10" db="EMBL/GenBank/DDBJ databases">
        <authorList>
            <person name="de Groot N.N."/>
        </authorList>
    </citation>
    <scope>NUCLEOTIDE SEQUENCE [LARGE SCALE GENOMIC DNA]</scope>
    <source>
        <strain evidence="5 6">CGMCC 4.3143</strain>
    </source>
</reference>
<gene>
    <name evidence="5" type="ORF">SAMN05216377_101142</name>
</gene>
<dbReference type="SUPFAM" id="SSF54637">
    <property type="entry name" value="Thioesterase/thiol ester dehydrase-isomerase"/>
    <property type="match status" value="1"/>
</dbReference>
<name>A0A1G7DU22_PSEOR</name>
<protein>
    <recommendedName>
        <fullName evidence="7">Acyl-coenzyme A thioesterase PaaI, contains HGG motif</fullName>
    </recommendedName>
</protein>
<sequence>MSTPDTDLDAQSGLSLLWADRDAAPPEVPAGFLAMVETMRELQDRLTAAAPPAEVVAEVTEALRSVADRLGEYEVDERKQLAGHLHHLPGRGQALVPPLVVTDGDEQSSRGHVTFGRFHLGANGAVHGGALPLVFDDLLGRLANTGDRVPARTAYLRVDYRSITPIDRELQVRGWFDREEGRKRYLRGTIHAGDVLCAEADALFVALRPGQP</sequence>
<dbReference type="InterPro" id="IPR052365">
    <property type="entry name" value="THEM4/THEM5_acyl-CoA_thioest"/>
</dbReference>
<dbReference type="InterPro" id="IPR029069">
    <property type="entry name" value="HotDog_dom_sf"/>
</dbReference>
<dbReference type="CDD" id="cd03443">
    <property type="entry name" value="PaaI_thioesterase"/>
    <property type="match status" value="1"/>
</dbReference>
<evidence type="ECO:0000256" key="4">
    <source>
        <dbReference type="ARBA" id="ARBA00023098"/>
    </source>
</evidence>
<dbReference type="PANTHER" id="PTHR12418:SF19">
    <property type="entry name" value="ACYL-COENZYME A THIOESTERASE THEM4"/>
    <property type="match status" value="1"/>
</dbReference>
<organism evidence="5 6">
    <name type="scientific">Pseudonocardia oroxyli</name>
    <dbReference type="NCBI Taxonomy" id="366584"/>
    <lineage>
        <taxon>Bacteria</taxon>
        <taxon>Bacillati</taxon>
        <taxon>Actinomycetota</taxon>
        <taxon>Actinomycetes</taxon>
        <taxon>Pseudonocardiales</taxon>
        <taxon>Pseudonocardiaceae</taxon>
        <taxon>Pseudonocardia</taxon>
    </lineage>
</organism>
<keyword evidence="6" id="KW-1185">Reference proteome</keyword>